<dbReference type="EMBL" id="GBXM01055889">
    <property type="protein sequence ID" value="JAH52688.1"/>
    <property type="molecule type" value="Transcribed_RNA"/>
</dbReference>
<sequence>MQPIFRLRSFFCRNR</sequence>
<evidence type="ECO:0000313" key="1">
    <source>
        <dbReference type="EMBL" id="JAH52688.1"/>
    </source>
</evidence>
<accession>A0A0E9TIY0</accession>
<proteinExistence type="predicted"/>
<protein>
    <submittedName>
        <fullName evidence="1">Uncharacterized protein</fullName>
    </submittedName>
</protein>
<organism evidence="1">
    <name type="scientific">Anguilla anguilla</name>
    <name type="common">European freshwater eel</name>
    <name type="synonym">Muraena anguilla</name>
    <dbReference type="NCBI Taxonomy" id="7936"/>
    <lineage>
        <taxon>Eukaryota</taxon>
        <taxon>Metazoa</taxon>
        <taxon>Chordata</taxon>
        <taxon>Craniata</taxon>
        <taxon>Vertebrata</taxon>
        <taxon>Euteleostomi</taxon>
        <taxon>Actinopterygii</taxon>
        <taxon>Neopterygii</taxon>
        <taxon>Teleostei</taxon>
        <taxon>Anguilliformes</taxon>
        <taxon>Anguillidae</taxon>
        <taxon>Anguilla</taxon>
    </lineage>
</organism>
<name>A0A0E9TIY0_ANGAN</name>
<reference evidence="1" key="1">
    <citation type="submission" date="2014-11" db="EMBL/GenBank/DDBJ databases">
        <authorList>
            <person name="Amaro Gonzalez C."/>
        </authorList>
    </citation>
    <scope>NUCLEOTIDE SEQUENCE</scope>
</reference>
<reference evidence="1" key="2">
    <citation type="journal article" date="2015" name="Fish Shellfish Immunol.">
        <title>Early steps in the European eel (Anguilla anguilla)-Vibrio vulnificus interaction in the gills: Role of the RtxA13 toxin.</title>
        <authorList>
            <person name="Callol A."/>
            <person name="Pajuelo D."/>
            <person name="Ebbesson L."/>
            <person name="Teles M."/>
            <person name="MacKenzie S."/>
            <person name="Amaro C."/>
        </authorList>
    </citation>
    <scope>NUCLEOTIDE SEQUENCE</scope>
</reference>